<feature type="domain" description="USP" evidence="7">
    <location>
        <begin position="192"/>
        <end position="498"/>
    </location>
</feature>
<accession>A0ABP0VH51</accession>
<dbReference type="PANTHER" id="PTHR24006">
    <property type="entry name" value="UBIQUITIN CARBOXYL-TERMINAL HYDROLASE"/>
    <property type="match status" value="1"/>
</dbReference>
<keyword evidence="10" id="KW-1185">Reference proteome</keyword>
<dbReference type="InterPro" id="IPR002893">
    <property type="entry name" value="Znf_MYND"/>
</dbReference>
<dbReference type="PANTHER" id="PTHR24006:SF677">
    <property type="entry name" value="UBIQUITIN CARBOXYL-TERMINAL HYDROLASE 19"/>
    <property type="match status" value="1"/>
</dbReference>
<dbReference type="PROSITE" id="PS50865">
    <property type="entry name" value="ZF_MYND_2"/>
    <property type="match status" value="1"/>
</dbReference>
<dbReference type="Pfam" id="PF00443">
    <property type="entry name" value="UCH"/>
    <property type="match status" value="1"/>
</dbReference>
<feature type="domain" description="MYND-type" evidence="8">
    <location>
        <begin position="66"/>
        <end position="103"/>
    </location>
</feature>
<keyword evidence="4" id="KW-0862">Zinc</keyword>
<dbReference type="PROSITE" id="PS50235">
    <property type="entry name" value="USP_3"/>
    <property type="match status" value="1"/>
</dbReference>
<dbReference type="PROSITE" id="PS01360">
    <property type="entry name" value="ZF_MYND_1"/>
    <property type="match status" value="1"/>
</dbReference>
<dbReference type="Pfam" id="PF01753">
    <property type="entry name" value="zf-MYND"/>
    <property type="match status" value="1"/>
</dbReference>
<dbReference type="InterPro" id="IPR004027">
    <property type="entry name" value="SEC_C_motif"/>
</dbReference>
<dbReference type="InterPro" id="IPR018200">
    <property type="entry name" value="USP_CS"/>
</dbReference>
<comment type="similarity">
    <text evidence="1">Belongs to the peptidase C19 family.</text>
</comment>
<evidence type="ECO:0000256" key="2">
    <source>
        <dbReference type="ARBA" id="ARBA00022723"/>
    </source>
</evidence>
<evidence type="ECO:0000259" key="8">
    <source>
        <dbReference type="PROSITE" id="PS50865"/>
    </source>
</evidence>
<proteinExistence type="inferred from homology"/>
<evidence type="ECO:0000256" key="4">
    <source>
        <dbReference type="ARBA" id="ARBA00022833"/>
    </source>
</evidence>
<dbReference type="InterPro" id="IPR028889">
    <property type="entry name" value="USP"/>
</dbReference>
<gene>
    <name evidence="9" type="ORF">CSSPJE1EN1_LOCUS29137</name>
</gene>
<dbReference type="EMBL" id="CAXAQS010000931">
    <property type="protein sequence ID" value="CAK9253759.1"/>
    <property type="molecule type" value="Genomic_DNA"/>
</dbReference>
<evidence type="ECO:0000256" key="5">
    <source>
        <dbReference type="PROSITE-ProRule" id="PRU00134"/>
    </source>
</evidence>
<evidence type="ECO:0000313" key="10">
    <source>
        <dbReference type="Proteomes" id="UP001497444"/>
    </source>
</evidence>
<dbReference type="Proteomes" id="UP001497444">
    <property type="component" value="Unassembled WGS sequence"/>
</dbReference>
<dbReference type="Gene3D" id="3.90.70.10">
    <property type="entry name" value="Cysteine proteinases"/>
    <property type="match status" value="1"/>
</dbReference>
<keyword evidence="3 5" id="KW-0863">Zinc-finger</keyword>
<evidence type="ECO:0000259" key="7">
    <source>
        <dbReference type="PROSITE" id="PS50235"/>
    </source>
</evidence>
<evidence type="ECO:0000256" key="3">
    <source>
        <dbReference type="ARBA" id="ARBA00022771"/>
    </source>
</evidence>
<feature type="compositionally biased region" description="Polar residues" evidence="6">
    <location>
        <begin position="821"/>
        <end position="842"/>
    </location>
</feature>
<dbReference type="InterPro" id="IPR038765">
    <property type="entry name" value="Papain-like_cys_pep_sf"/>
</dbReference>
<evidence type="ECO:0000256" key="6">
    <source>
        <dbReference type="SAM" id="MobiDB-lite"/>
    </source>
</evidence>
<dbReference type="Gene3D" id="3.10.450.50">
    <property type="match status" value="1"/>
</dbReference>
<dbReference type="Gene3D" id="6.10.140.2220">
    <property type="match status" value="1"/>
</dbReference>
<evidence type="ECO:0008006" key="11">
    <source>
        <dbReference type="Google" id="ProtNLM"/>
    </source>
</evidence>
<organism evidence="9 10">
    <name type="scientific">Sphagnum jensenii</name>
    <dbReference type="NCBI Taxonomy" id="128206"/>
    <lineage>
        <taxon>Eukaryota</taxon>
        <taxon>Viridiplantae</taxon>
        <taxon>Streptophyta</taxon>
        <taxon>Embryophyta</taxon>
        <taxon>Bryophyta</taxon>
        <taxon>Sphagnophytina</taxon>
        <taxon>Sphagnopsida</taxon>
        <taxon>Sphagnales</taxon>
        <taxon>Sphagnaceae</taxon>
        <taxon>Sphagnum</taxon>
    </lineage>
</organism>
<reference evidence="9" key="1">
    <citation type="submission" date="2024-02" db="EMBL/GenBank/DDBJ databases">
        <authorList>
            <consortium name="ELIXIR-Norway"/>
            <consortium name="Elixir Norway"/>
        </authorList>
    </citation>
    <scope>NUCLEOTIDE SEQUENCE</scope>
</reference>
<dbReference type="InterPro" id="IPR001394">
    <property type="entry name" value="Peptidase_C19_UCH"/>
</dbReference>
<name>A0ABP0VH51_9BRYO</name>
<dbReference type="CDD" id="cd02661">
    <property type="entry name" value="Peptidase_C19E"/>
    <property type="match status" value="1"/>
</dbReference>
<sequence length="903" mass="99281">MHEWVDTEITAVLFALAVILAVSLGFAHQVKARASRRGELLKLRHLAVGTTAKAEADSMMAGSSLCCICKNPTNRRCSRCKAVRYCSLECQRQHWREGHKKECKAPSTSSLEISENGNGTVHGLCPRNSQSMTSGDLFRYSNQGNATIDYDKLFPHFPEANGAHKKTSSPHILFPYDYFVKLYNWDMLRLPCGLINCGNSCFANVVLQCLTYTRPLTAYLLEGAHVEECRRNDWCFMCELQGHVWRVRQNQSPFSPIRILSRMQNIGNHLGYGRQEDAHEFMRFAIDSMQSTCLDGFGGENVVDPASQQTTLIHHIFGGHLQSQVKCMQCQHESNRYESMMDLAVEIHGIVESLEDALAQFTAPELLDGENKYKCDRCDAYVKAYKRLTLHEAPNVLTIALKRFQSGKFGKLNKRVTFPEVLYMGPYMSQKGDEPPVYKLYAVVVHVDMLNASFFGHYICYVKDSQGAWYKIDDSKVKEVEVDKVMSQRAYMLFYSRCSSIVPPMQAAVAVPSSLAKEVSLALGHNDGGTGESSEHGIMQLQRPEFAITGLNSDDFLERKQKLEYTVPLTLGGGESTVEVGSCDQISSSLKVAAGMSDSTNASEDLYVKSSQILESVQVFKGKMEHNDLPLESTSLKMHEHNKRMEHTEPTMSLMRTPGANMGPLATTTSSSNCFTVLLDSPGKVLIDKLPGPDVVGRTDCAHVANKGDVENELELSGLLSGSAVIGEILPPTVLMPTITGSSSNSELFSDSSVENTAFRVNPVDGTLDDGQEICHNSPIGRINDGKLNLKPLLAPGFLNKSHRLKIVKSVSKNAGVYPNGHSNQGNGWATTSAQTEFPPGQTSMIGMNGRSISASVVSGAFGAKHKQGRNESCACGSQQKWKKCCGKSSVIKGALADRQLVV</sequence>
<protein>
    <recommendedName>
        <fullName evidence="11">Ubiquitin carboxyl-terminal hydrolase</fullName>
    </recommendedName>
</protein>
<comment type="caution">
    <text evidence="9">The sequence shown here is derived from an EMBL/GenBank/DDBJ whole genome shotgun (WGS) entry which is preliminary data.</text>
</comment>
<dbReference type="Pfam" id="PF02810">
    <property type="entry name" value="SEC-C"/>
    <property type="match status" value="1"/>
</dbReference>
<keyword evidence="2" id="KW-0479">Metal-binding</keyword>
<dbReference type="PROSITE" id="PS00972">
    <property type="entry name" value="USP_1"/>
    <property type="match status" value="1"/>
</dbReference>
<dbReference type="SUPFAM" id="SSF144232">
    <property type="entry name" value="HIT/MYND zinc finger-like"/>
    <property type="match status" value="1"/>
</dbReference>
<dbReference type="InterPro" id="IPR050164">
    <property type="entry name" value="Peptidase_C19"/>
</dbReference>
<dbReference type="SUPFAM" id="SSF54001">
    <property type="entry name" value="Cysteine proteinases"/>
    <property type="match status" value="1"/>
</dbReference>
<evidence type="ECO:0000256" key="1">
    <source>
        <dbReference type="ARBA" id="ARBA00009085"/>
    </source>
</evidence>
<feature type="region of interest" description="Disordered" evidence="6">
    <location>
        <begin position="818"/>
        <end position="842"/>
    </location>
</feature>
<evidence type="ECO:0000313" key="9">
    <source>
        <dbReference type="EMBL" id="CAK9253759.1"/>
    </source>
</evidence>